<dbReference type="EMBL" id="MDHH01000001">
    <property type="protein sequence ID" value="OUE05138.1"/>
    <property type="molecule type" value="Genomic_DNA"/>
</dbReference>
<proteinExistence type="predicted"/>
<reference evidence="1 2" key="1">
    <citation type="submission" date="2016-08" db="EMBL/GenBank/DDBJ databases">
        <title>Genome sequence of Clavibacter michiganensis subsp. michiganensis strain CASJ007.</title>
        <authorList>
            <person name="Thapa S.P."/>
            <person name="Coaker G."/>
        </authorList>
    </citation>
    <scope>NUCLEOTIDE SEQUENCE [LARGE SCALE GENOMIC DNA]</scope>
    <source>
        <strain evidence="1">CASJ007</strain>
    </source>
</reference>
<name>A0A251XQ02_CLAMM</name>
<evidence type="ECO:0000313" key="2">
    <source>
        <dbReference type="Proteomes" id="UP000195062"/>
    </source>
</evidence>
<organism evidence="1 2">
    <name type="scientific">Clavibacter michiganensis subsp. michiganensis</name>
    <dbReference type="NCBI Taxonomy" id="33013"/>
    <lineage>
        <taxon>Bacteria</taxon>
        <taxon>Bacillati</taxon>
        <taxon>Actinomycetota</taxon>
        <taxon>Actinomycetes</taxon>
        <taxon>Micrococcales</taxon>
        <taxon>Microbacteriaceae</taxon>
        <taxon>Clavibacter</taxon>
    </lineage>
</organism>
<dbReference type="Proteomes" id="UP000195062">
    <property type="component" value="Unassembled WGS sequence"/>
</dbReference>
<evidence type="ECO:0000313" key="1">
    <source>
        <dbReference type="EMBL" id="OUE05138.1"/>
    </source>
</evidence>
<gene>
    <name evidence="1" type="ORF">CMMCAS07_09315</name>
</gene>
<dbReference type="AlphaFoldDB" id="A0A251XQ02"/>
<accession>A0A251XQ02</accession>
<sequence length="38" mass="4456">MWCPGFGWMSRFEYRTNWFSLETGSMRASLYDAVTSPS</sequence>
<comment type="caution">
    <text evidence="1">The sequence shown here is derived from an EMBL/GenBank/DDBJ whole genome shotgun (WGS) entry which is preliminary data.</text>
</comment>
<keyword evidence="2" id="KW-1185">Reference proteome</keyword>
<protein>
    <submittedName>
        <fullName evidence="1">Uncharacterized protein</fullName>
    </submittedName>
</protein>